<keyword evidence="9" id="KW-1185">Reference proteome</keyword>
<evidence type="ECO:0000256" key="1">
    <source>
        <dbReference type="ARBA" id="ARBA00022723"/>
    </source>
</evidence>
<feature type="binding site" evidence="6">
    <location>
        <begin position="141"/>
        <end position="143"/>
    </location>
    <ligand>
        <name>substrate</name>
    </ligand>
</feature>
<comment type="subunit">
    <text evidence="6">Homotrimer.</text>
</comment>
<evidence type="ECO:0000256" key="3">
    <source>
        <dbReference type="ARBA" id="ARBA00023211"/>
    </source>
</evidence>
<keyword evidence="3 6" id="KW-0464">Manganese</keyword>
<proteinExistence type="inferred from homology"/>
<dbReference type="AlphaFoldDB" id="A0A1C6UD68"/>
<dbReference type="GO" id="GO:0046872">
    <property type="term" value="F:metal ion binding"/>
    <property type="evidence" value="ECO:0007669"/>
    <property type="project" value="UniProtKB-KW"/>
</dbReference>
<dbReference type="PANTHER" id="PTHR42909">
    <property type="entry name" value="ZGC:136858"/>
    <property type="match status" value="1"/>
</dbReference>
<keyword evidence="4 6" id="KW-0456">Lyase</keyword>
<dbReference type="EMBL" id="FMIA01000002">
    <property type="protein sequence ID" value="SCL52030.1"/>
    <property type="molecule type" value="Genomic_DNA"/>
</dbReference>
<keyword evidence="1 6" id="KW-0479">Metal-binding</keyword>
<dbReference type="HAMAP" id="MF_01876">
    <property type="entry name" value="PsiMP_glycosidase"/>
    <property type="match status" value="1"/>
</dbReference>
<evidence type="ECO:0000256" key="7">
    <source>
        <dbReference type="SAM" id="MobiDB-lite"/>
    </source>
</evidence>
<dbReference type="Pfam" id="PF04227">
    <property type="entry name" value="Indigoidine_A"/>
    <property type="match status" value="1"/>
</dbReference>
<evidence type="ECO:0000313" key="9">
    <source>
        <dbReference type="Proteomes" id="UP000198937"/>
    </source>
</evidence>
<protein>
    <recommendedName>
        <fullName evidence="6">Pseudouridine-5'-phosphate glycosidase</fullName>
        <shortName evidence="6">PsiMP glycosidase</shortName>
        <ecNumber evidence="6">4.2.1.70</ecNumber>
    </recommendedName>
</protein>
<dbReference type="SUPFAM" id="SSF110581">
    <property type="entry name" value="Indigoidine synthase A-like"/>
    <property type="match status" value="1"/>
</dbReference>
<feature type="active site" description="Nucleophile" evidence="6">
    <location>
        <position position="160"/>
    </location>
</feature>
<feature type="binding site" evidence="6">
    <location>
        <position position="107"/>
    </location>
    <ligand>
        <name>substrate</name>
    </ligand>
</feature>
<dbReference type="InterPro" id="IPR007342">
    <property type="entry name" value="PsuG"/>
</dbReference>
<comment type="similarity">
    <text evidence="6">Belongs to the pseudouridine-5'-phosphate glycosidase family.</text>
</comment>
<dbReference type="STRING" id="683228.GA0070617_1958"/>
<feature type="region of interest" description="Disordered" evidence="7">
    <location>
        <begin position="305"/>
        <end position="350"/>
    </location>
</feature>
<accession>A0A1C6UD68</accession>
<feature type="binding site" evidence="6">
    <location>
        <position position="139"/>
    </location>
    <ligand>
        <name>Mn(2+)</name>
        <dbReference type="ChEBI" id="CHEBI:29035"/>
    </ligand>
</feature>
<dbReference type="GO" id="GO:0046113">
    <property type="term" value="P:nucleobase catabolic process"/>
    <property type="evidence" value="ECO:0007669"/>
    <property type="project" value="UniProtKB-UniRule"/>
</dbReference>
<keyword evidence="5 6" id="KW-0326">Glycosidase</keyword>
<dbReference type="GO" id="GO:0016798">
    <property type="term" value="F:hydrolase activity, acting on glycosyl bonds"/>
    <property type="evidence" value="ECO:0007669"/>
    <property type="project" value="UniProtKB-KW"/>
</dbReference>
<feature type="compositionally biased region" description="Basic and acidic residues" evidence="7">
    <location>
        <begin position="312"/>
        <end position="350"/>
    </location>
</feature>
<reference evidence="8 9" key="1">
    <citation type="submission" date="2016-06" db="EMBL/GenBank/DDBJ databases">
        <authorList>
            <person name="Kjaerup R.B."/>
            <person name="Dalgaard T.S."/>
            <person name="Juul-Madsen H.R."/>
        </authorList>
    </citation>
    <scope>NUCLEOTIDE SEQUENCE [LARGE SCALE GENOMIC DNA]</scope>
    <source>
        <strain evidence="8 9">DSM 45577</strain>
    </source>
</reference>
<comment type="catalytic activity">
    <reaction evidence="6">
        <text>D-ribose 5-phosphate + uracil = psi-UMP + H2O</text>
        <dbReference type="Rhea" id="RHEA:18337"/>
        <dbReference type="ChEBI" id="CHEBI:15377"/>
        <dbReference type="ChEBI" id="CHEBI:17568"/>
        <dbReference type="ChEBI" id="CHEBI:58380"/>
        <dbReference type="ChEBI" id="CHEBI:78346"/>
        <dbReference type="EC" id="4.2.1.70"/>
    </reaction>
</comment>
<dbReference type="InterPro" id="IPR022830">
    <property type="entry name" value="Indigdn_synthA-like"/>
</dbReference>
<dbReference type="GO" id="GO:0005737">
    <property type="term" value="C:cytoplasm"/>
    <property type="evidence" value="ECO:0007669"/>
    <property type="project" value="TreeGrafter"/>
</dbReference>
<evidence type="ECO:0000256" key="6">
    <source>
        <dbReference type="HAMAP-Rule" id="MF_01876"/>
    </source>
</evidence>
<dbReference type="GO" id="GO:0004730">
    <property type="term" value="F:pseudouridylate synthase activity"/>
    <property type="evidence" value="ECO:0007669"/>
    <property type="project" value="UniProtKB-UniRule"/>
</dbReference>
<evidence type="ECO:0000256" key="4">
    <source>
        <dbReference type="ARBA" id="ARBA00023239"/>
    </source>
</evidence>
<sequence>MTDFQLRFGAEVADALRSRRPVVALESTIVSHGLPRPDNLRVAREIEQAVRDAGAVPATIGMVAGELVVGLDDTQLTRLATADGVTKLSVRDLAVAAAIRADGATTVAATSAVATAAGIGVFATGGLGGVHRDAAQTFDESADLVTLARTPIAVVCAGVKSILDVGATLERLETLGVGVVGYRTHRFPGFFVTDGGFDLDWAADSPEQVADIIAARAEHGVHHGGLIVANPLPADEQLDPALHDRTLADGLATLARDGITGKAVTPFLLAHFHSATAGASLAVNVRIILRNADLAARIAVAAARQTGPAAGDARRDGLTADDARRDGLTADDARRDGLTADDARHAGQGA</sequence>
<evidence type="ECO:0000256" key="5">
    <source>
        <dbReference type="ARBA" id="ARBA00023295"/>
    </source>
</evidence>
<gene>
    <name evidence="6" type="primary">psuG</name>
    <name evidence="8" type="ORF">GA0070617_1958</name>
</gene>
<dbReference type="EC" id="4.2.1.70" evidence="6"/>
<feature type="binding site" evidence="6">
    <location>
        <position position="87"/>
    </location>
    <ligand>
        <name>substrate</name>
    </ligand>
</feature>
<evidence type="ECO:0000313" key="8">
    <source>
        <dbReference type="EMBL" id="SCL52030.1"/>
    </source>
</evidence>
<evidence type="ECO:0000256" key="2">
    <source>
        <dbReference type="ARBA" id="ARBA00022801"/>
    </source>
</evidence>
<comment type="cofactor">
    <cofactor evidence="6">
        <name>Mn(2+)</name>
        <dbReference type="ChEBI" id="CHEBI:29035"/>
    </cofactor>
    <text evidence="6">Binds 1 Mn(2+) ion per subunit.</text>
</comment>
<dbReference type="Proteomes" id="UP000198937">
    <property type="component" value="Unassembled WGS sequence"/>
</dbReference>
<organism evidence="8 9">
    <name type="scientific">Micromonospora yangpuensis</name>
    <dbReference type="NCBI Taxonomy" id="683228"/>
    <lineage>
        <taxon>Bacteria</taxon>
        <taxon>Bacillati</taxon>
        <taxon>Actinomycetota</taxon>
        <taxon>Actinomycetes</taxon>
        <taxon>Micromonosporales</taxon>
        <taxon>Micromonosporaceae</taxon>
        <taxon>Micromonospora</taxon>
    </lineage>
</organism>
<keyword evidence="2 6" id="KW-0378">Hydrolase</keyword>
<name>A0A1C6UD68_9ACTN</name>
<comment type="function">
    <text evidence="6">Catalyzes the reversible cleavage of pseudouridine 5'-phosphate (PsiMP) to ribose 5-phosphate and uracil. Functions biologically in the cleavage direction, as part of a pseudouridine degradation pathway.</text>
</comment>
<dbReference type="Gene3D" id="3.40.1790.10">
    <property type="entry name" value="Indigoidine synthase domain"/>
    <property type="match status" value="1"/>
</dbReference>
<feature type="active site" description="Proton donor" evidence="6">
    <location>
        <position position="26"/>
    </location>
</feature>
<dbReference type="PANTHER" id="PTHR42909:SF1">
    <property type="entry name" value="CARBOHYDRATE KINASE PFKB DOMAIN-CONTAINING PROTEIN"/>
    <property type="match status" value="1"/>
</dbReference>